<dbReference type="InterPro" id="IPR036864">
    <property type="entry name" value="Zn2-C6_fun-type_DNA-bd_sf"/>
</dbReference>
<dbReference type="PROSITE" id="PS00463">
    <property type="entry name" value="ZN2_CY6_FUNGAL_1"/>
    <property type="match status" value="1"/>
</dbReference>
<feature type="region of interest" description="Disordered" evidence="5">
    <location>
        <begin position="1"/>
        <end position="22"/>
    </location>
</feature>
<keyword evidence="4" id="KW-0175">Coiled coil</keyword>
<keyword evidence="8" id="KW-1185">Reference proteome</keyword>
<name>A0A8H5F921_9AGAR</name>
<comment type="subcellular location">
    <subcellularLocation>
        <location evidence="1">Nucleus</location>
    </subcellularLocation>
</comment>
<dbReference type="InterPro" id="IPR007219">
    <property type="entry name" value="XnlR_reg_dom"/>
</dbReference>
<dbReference type="AlphaFoldDB" id="A0A8H5F921"/>
<dbReference type="InterPro" id="IPR050613">
    <property type="entry name" value="Sec_Metabolite_Reg"/>
</dbReference>
<dbReference type="InterPro" id="IPR001138">
    <property type="entry name" value="Zn2Cys6_DnaBD"/>
</dbReference>
<dbReference type="PROSITE" id="PS50048">
    <property type="entry name" value="ZN2_CY6_FUNGAL_2"/>
    <property type="match status" value="1"/>
</dbReference>
<dbReference type="OrthoDB" id="424974at2759"/>
<evidence type="ECO:0000259" key="6">
    <source>
        <dbReference type="PROSITE" id="PS50048"/>
    </source>
</evidence>
<evidence type="ECO:0000256" key="1">
    <source>
        <dbReference type="ARBA" id="ARBA00004123"/>
    </source>
</evidence>
<dbReference type="GO" id="GO:0005634">
    <property type="term" value="C:nucleus"/>
    <property type="evidence" value="ECO:0007669"/>
    <property type="project" value="UniProtKB-SubCell"/>
</dbReference>
<dbReference type="SMART" id="SM00906">
    <property type="entry name" value="Fungal_trans"/>
    <property type="match status" value="1"/>
</dbReference>
<dbReference type="Pfam" id="PF00172">
    <property type="entry name" value="Zn_clus"/>
    <property type="match status" value="1"/>
</dbReference>
<dbReference type="GO" id="GO:0003677">
    <property type="term" value="F:DNA binding"/>
    <property type="evidence" value="ECO:0007669"/>
    <property type="project" value="InterPro"/>
</dbReference>
<keyword evidence="3" id="KW-0539">Nucleus</keyword>
<dbReference type="GO" id="GO:0000981">
    <property type="term" value="F:DNA-binding transcription factor activity, RNA polymerase II-specific"/>
    <property type="evidence" value="ECO:0007669"/>
    <property type="project" value="InterPro"/>
</dbReference>
<dbReference type="CDD" id="cd12148">
    <property type="entry name" value="fungal_TF_MHR"/>
    <property type="match status" value="1"/>
</dbReference>
<dbReference type="SUPFAM" id="SSF57701">
    <property type="entry name" value="Zn2/Cys6 DNA-binding domain"/>
    <property type="match status" value="1"/>
</dbReference>
<keyword evidence="2" id="KW-0479">Metal-binding</keyword>
<dbReference type="EMBL" id="JAACJJ010000005">
    <property type="protein sequence ID" value="KAF5328226.1"/>
    <property type="molecule type" value="Genomic_DNA"/>
</dbReference>
<evidence type="ECO:0000256" key="5">
    <source>
        <dbReference type="SAM" id="MobiDB-lite"/>
    </source>
</evidence>
<evidence type="ECO:0000313" key="7">
    <source>
        <dbReference type="EMBL" id="KAF5328226.1"/>
    </source>
</evidence>
<evidence type="ECO:0000313" key="8">
    <source>
        <dbReference type="Proteomes" id="UP000567179"/>
    </source>
</evidence>
<dbReference type="Gene3D" id="4.10.240.10">
    <property type="entry name" value="Zn(2)-C6 fungal-type DNA-binding domain"/>
    <property type="match status" value="1"/>
</dbReference>
<accession>A0A8H5F921</accession>
<dbReference type="Pfam" id="PF04082">
    <property type="entry name" value="Fungal_trans"/>
    <property type="match status" value="1"/>
</dbReference>
<feature type="region of interest" description="Disordered" evidence="5">
    <location>
        <begin position="727"/>
        <end position="793"/>
    </location>
</feature>
<dbReference type="GO" id="GO:0006351">
    <property type="term" value="P:DNA-templated transcription"/>
    <property type="evidence" value="ECO:0007669"/>
    <property type="project" value="InterPro"/>
</dbReference>
<evidence type="ECO:0000256" key="4">
    <source>
        <dbReference type="SAM" id="Coils"/>
    </source>
</evidence>
<sequence length="890" mass="98892">MPASPPYERQMNPSSQDGVKKRRKGATRLSCAECRRLKLRCDRQIPCSSCVKRGCGAICPDGSLTTGQGNRFVLASTQELHEKISELANRVRELEDALRASHQHLSNESHPLLSDELLRIKAPLQRDVTSTKVATAVAVKEEESNPDVVDAFGTLSIALSGKTKYYGHIANSWYFLENELPEEMEIDGHLHQLQNILPPEVLKRAASLPISPLSIAENVGLQTLYWYLPPAEVALELRSIYYTHAAWMYNPINSSYFDSEIYSSFYNTPNLGSIPDDPVLAHRLSLMFMVLAIGCLMNTSMPSYNLEAEKYHQLARAALFHHSFFDNPTINAVQALYLMTFYLFLCDRHGSSSGARWATMGLAVKVGQSIGIHRDSGKLKVDALETSRRRELFWELFTYDSWQCLTFGRPPSFFSAHFDCKMPFADDISDENAFNAWKHRFSLECMTLLHDQAFGAKMPTYATVLQLDRKLRAFPVPPILQVAGFGSSEPRSGAYPDTIMLTLQRHVVLAIREMNLLYLHRSFFARAINEHPKDPLGSPYGTSVIAAYRSAGSLVAMMRNLYTQLKEPCERIWFLWTHMFSCSIVLGSIVTRCPSMSLAPSALVQLDSACELFSKAAPGFRANKVLNIMLNLQEKAHFSIDEFRRGKGAPLSRNPTSPTTPDGDDDELSVLGGRTRLVSKKEPSSPILVERSPISQNPVVPLPLSPGMQNQLQPSVLEYLKSFAPSQNGQQTYPVQSTSSQGSYASNASNNNATSHSPYSDDVSPVSMYGMSTMSTPYQPEPSYLPPHSQPSMQSVMQQQSNGMVSQPETLNQKASGQDFPTYFPVYDYGLPATNYTATSSNSYGNGEPMLMVDTGSASNVSRRVSGSPDSNSNMQATWLDFVNTMAMQT</sequence>
<evidence type="ECO:0000256" key="2">
    <source>
        <dbReference type="ARBA" id="ARBA00022723"/>
    </source>
</evidence>
<feature type="coiled-coil region" evidence="4">
    <location>
        <begin position="77"/>
        <end position="104"/>
    </location>
</feature>
<proteinExistence type="predicted"/>
<feature type="compositionally biased region" description="Polar residues" evidence="5">
    <location>
        <begin position="727"/>
        <end position="736"/>
    </location>
</feature>
<reference evidence="7 8" key="1">
    <citation type="journal article" date="2020" name="ISME J.">
        <title>Uncovering the hidden diversity of litter-decomposition mechanisms in mushroom-forming fungi.</title>
        <authorList>
            <person name="Floudas D."/>
            <person name="Bentzer J."/>
            <person name="Ahren D."/>
            <person name="Johansson T."/>
            <person name="Persson P."/>
            <person name="Tunlid A."/>
        </authorList>
    </citation>
    <scope>NUCLEOTIDE SEQUENCE [LARGE SCALE GENOMIC DNA]</scope>
    <source>
        <strain evidence="7 8">CBS 101986</strain>
    </source>
</reference>
<gene>
    <name evidence="7" type="ORF">D9619_013447</name>
</gene>
<dbReference type="PANTHER" id="PTHR31001:SF56">
    <property type="entry name" value="ZN(2)-C6 FUNGAL-TYPE DOMAIN-CONTAINING PROTEIN"/>
    <property type="match status" value="1"/>
</dbReference>
<dbReference type="Proteomes" id="UP000567179">
    <property type="component" value="Unassembled WGS sequence"/>
</dbReference>
<feature type="region of interest" description="Disordered" evidence="5">
    <location>
        <begin position="646"/>
        <end position="692"/>
    </location>
</feature>
<dbReference type="GO" id="GO:0008270">
    <property type="term" value="F:zinc ion binding"/>
    <property type="evidence" value="ECO:0007669"/>
    <property type="project" value="InterPro"/>
</dbReference>
<feature type="compositionally biased region" description="Low complexity" evidence="5">
    <location>
        <begin position="737"/>
        <end position="757"/>
    </location>
</feature>
<organism evidence="7 8">
    <name type="scientific">Psilocybe cf. subviscida</name>
    <dbReference type="NCBI Taxonomy" id="2480587"/>
    <lineage>
        <taxon>Eukaryota</taxon>
        <taxon>Fungi</taxon>
        <taxon>Dikarya</taxon>
        <taxon>Basidiomycota</taxon>
        <taxon>Agaricomycotina</taxon>
        <taxon>Agaricomycetes</taxon>
        <taxon>Agaricomycetidae</taxon>
        <taxon>Agaricales</taxon>
        <taxon>Agaricineae</taxon>
        <taxon>Strophariaceae</taxon>
        <taxon>Psilocybe</taxon>
    </lineage>
</organism>
<protein>
    <recommendedName>
        <fullName evidence="6">Zn(2)-C6 fungal-type domain-containing protein</fullName>
    </recommendedName>
</protein>
<evidence type="ECO:0000256" key="3">
    <source>
        <dbReference type="ARBA" id="ARBA00023242"/>
    </source>
</evidence>
<comment type="caution">
    <text evidence="7">The sequence shown here is derived from an EMBL/GenBank/DDBJ whole genome shotgun (WGS) entry which is preliminary data.</text>
</comment>
<feature type="compositionally biased region" description="Pro residues" evidence="5">
    <location>
        <begin position="779"/>
        <end position="789"/>
    </location>
</feature>
<dbReference type="SMART" id="SM00066">
    <property type="entry name" value="GAL4"/>
    <property type="match status" value="1"/>
</dbReference>
<dbReference type="CDD" id="cd00067">
    <property type="entry name" value="GAL4"/>
    <property type="match status" value="1"/>
</dbReference>
<dbReference type="PANTHER" id="PTHR31001">
    <property type="entry name" value="UNCHARACTERIZED TRANSCRIPTIONAL REGULATORY PROTEIN"/>
    <property type="match status" value="1"/>
</dbReference>
<feature type="domain" description="Zn(2)-C6 fungal-type" evidence="6">
    <location>
        <begin position="30"/>
        <end position="59"/>
    </location>
</feature>